<name>A0A087TAL0_STEMI</name>
<dbReference type="InterPro" id="IPR031782">
    <property type="entry name" value="LIP1_N"/>
</dbReference>
<evidence type="ECO:0000256" key="5">
    <source>
        <dbReference type="ARBA" id="ARBA00022614"/>
    </source>
</evidence>
<feature type="transmembrane region" description="Helical" evidence="8">
    <location>
        <begin position="12"/>
        <end position="33"/>
    </location>
</feature>
<protein>
    <recommendedName>
        <fullName evidence="3">Serine/threonine-protein kinase 11-interacting protein</fullName>
    </recommendedName>
</protein>
<dbReference type="SMART" id="SM00369">
    <property type="entry name" value="LRR_TYP"/>
    <property type="match status" value="4"/>
</dbReference>
<dbReference type="Gene3D" id="3.80.10.10">
    <property type="entry name" value="Ribonuclease Inhibitor"/>
    <property type="match status" value="1"/>
</dbReference>
<dbReference type="PROSITE" id="PS51450">
    <property type="entry name" value="LRR"/>
    <property type="match status" value="4"/>
</dbReference>
<dbReference type="OMA" id="LMQTTKS"/>
<keyword evidence="8" id="KW-1133">Transmembrane helix</keyword>
<dbReference type="GO" id="GO:0016301">
    <property type="term" value="F:kinase activity"/>
    <property type="evidence" value="ECO:0007669"/>
    <property type="project" value="UniProtKB-KW"/>
</dbReference>
<dbReference type="InterPro" id="IPR057292">
    <property type="entry name" value="PH_S11IP"/>
</dbReference>
<evidence type="ECO:0000256" key="1">
    <source>
        <dbReference type="ARBA" id="ARBA00004496"/>
    </source>
</evidence>
<keyword evidence="6" id="KW-0677">Repeat</keyword>
<dbReference type="STRING" id="407821.A0A087TAL0"/>
<evidence type="ECO:0000256" key="6">
    <source>
        <dbReference type="ARBA" id="ARBA00022737"/>
    </source>
</evidence>
<dbReference type="PANTHER" id="PTHR15454:SF69">
    <property type="entry name" value="SERINE_THREONINE-PROTEIN KINASE 11-INTERACTING PROTEIN"/>
    <property type="match status" value="1"/>
</dbReference>
<evidence type="ECO:0000259" key="9">
    <source>
        <dbReference type="Pfam" id="PF15904"/>
    </source>
</evidence>
<feature type="non-terminal residue" evidence="12">
    <location>
        <position position="1318"/>
    </location>
</feature>
<evidence type="ECO:0000256" key="2">
    <source>
        <dbReference type="ARBA" id="ARBA00008771"/>
    </source>
</evidence>
<sequence>MRNICQIQFHINAAHFLKIYIVSALFFIFSQSYEADISDLKMSSDSKYAIASRLAAFLRRNGDKVKSGACKLSLTTAALCLLNNLFVEILNSEECSDDLSSTNMLTSRITADVQYLYDFMKETSFLKLFHGMQTLRGGVDLSHFSNLTVLELRKIPAHLIIGLESLSVQLKVLICTRSIYLLKEIFGSSVDENNTRSVWTELKELNLSYNYLENLDKSLESLPNIEILDLSHNHLRNTEEIRILRNLTFVNLSYNQLEHLPVFNRATCRCLTKLYVRNNNLEDLEGLECLFNLEELDVGYNLLSEYRILSPLLKLESLKMLNLEGNPLYFHWHHQALVVNYIHHSVLHRGLRLNGKYFAVPGNELHRSDDSCTFSHQHQTSINTVVGDVENMIRNKGAKQHLLDDGPKISDKSSFDDVSLSSYTSQNSMEQISELKSEKKSHKKKSSSTKKYTKLREVLINDPDELQSGEISSSPILDDVVPSHIKVKQALEARRQERGESWLIPDISSKELIPKVPSNTPVFNDCDNGTLSNNILQIQSIPNKAHENGAKSVLSSPLPNEILEKMTSNISIIEENRTRHCSKESDDIEILETKELGSEAILSQANDDCDVYISNEGIYSDDDHSGEPEGIESEEESEDSIFFVERNMNLTKETLSVHIGPKYAKEKNVISGRIIDTLDLSSLTSINTITFEQDDCKKYEVHLEFDTVKPSRQKRQYIFEDLQSAKGMTKILQPFADARTLQEVTLGALECLKCHSQFSKQVANRKVLETKKRLPGNQMLPSKYSSDRDIPQEIDVCPNCGNHILVEMESIPLPAIATPPRGRAKKMILSKAKSEDDDLDTISVKSTSSGKLFTSLLSSIKISPALKRKFAGSSHNHQNEGSITVPQNKNDILKTSASDVAMSRNSSDITIISNPSQSSIAVIPEPGCESNLNTIIERDSQCSMSPPLSQNAVNEIISSISSKKEINTDAGLQNKGNRVFSYPGSDDDFHSFTESFTHESQEPPKVCEMNSSDSDVYHSPYKSTGSAKPKADVNKKATELDKTDQLMHILEEKKVVSFDIFNEIDHRLKLHIEINIFGDEEHLEACLETSVVPLSSGEEFKGLFLLSTTKVYVIKFLPTFNLNNKQNESIEKMIQVLYSGPITQVKQIKVILGNQGLTVACGPSAHVYTLLIRDSDICNCFLALISDVIQERFSDGYKIEFLSSAEETLQMLKESILLSNAESESAPEILLHLFAYWKRESDLQPICIVVTHCDIFALKVLYMKQDSCLNLQGTSVYCYTDVDHQKISDLISLKLNKDLKSLEITFLNESSGIENDWA</sequence>
<organism evidence="12 13">
    <name type="scientific">Stegodyphus mimosarum</name>
    <name type="common">African social velvet spider</name>
    <dbReference type="NCBI Taxonomy" id="407821"/>
    <lineage>
        <taxon>Eukaryota</taxon>
        <taxon>Metazoa</taxon>
        <taxon>Ecdysozoa</taxon>
        <taxon>Arthropoda</taxon>
        <taxon>Chelicerata</taxon>
        <taxon>Arachnida</taxon>
        <taxon>Araneae</taxon>
        <taxon>Araneomorphae</taxon>
        <taxon>Entelegynae</taxon>
        <taxon>Eresoidea</taxon>
        <taxon>Eresidae</taxon>
        <taxon>Stegodyphus</taxon>
    </lineage>
</organism>
<keyword evidence="4" id="KW-0963">Cytoplasm</keyword>
<dbReference type="OrthoDB" id="7451790at2759"/>
<evidence type="ECO:0000256" key="8">
    <source>
        <dbReference type="SAM" id="Phobius"/>
    </source>
</evidence>
<feature type="compositionally biased region" description="Polar residues" evidence="7">
    <location>
        <begin position="420"/>
        <end position="431"/>
    </location>
</feature>
<dbReference type="Pfam" id="PF15904">
    <property type="entry name" value="LIP1"/>
    <property type="match status" value="1"/>
</dbReference>
<accession>A0A087TAL0</accession>
<evidence type="ECO:0000313" key="13">
    <source>
        <dbReference type="Proteomes" id="UP000054359"/>
    </source>
</evidence>
<evidence type="ECO:0000313" key="12">
    <source>
        <dbReference type="EMBL" id="KFM62149.1"/>
    </source>
</evidence>
<dbReference type="Pfam" id="PF23142">
    <property type="entry name" value="PH_PLEKHM2"/>
    <property type="match status" value="1"/>
</dbReference>
<dbReference type="Proteomes" id="UP000054359">
    <property type="component" value="Unassembled WGS sequence"/>
</dbReference>
<evidence type="ECO:0000256" key="7">
    <source>
        <dbReference type="SAM" id="MobiDB-lite"/>
    </source>
</evidence>
<proteinExistence type="inferred from homology"/>
<evidence type="ECO:0000259" key="11">
    <source>
        <dbReference type="Pfam" id="PF25357"/>
    </source>
</evidence>
<feature type="domain" description="LKB1 serine/threonine kinase interacting protein 1 N-terminal" evidence="9">
    <location>
        <begin position="50"/>
        <end position="130"/>
    </location>
</feature>
<gene>
    <name evidence="12" type="ORF">X975_06174</name>
</gene>
<keyword evidence="13" id="KW-1185">Reference proteome</keyword>
<feature type="region of interest" description="Disordered" evidence="7">
    <location>
        <begin position="618"/>
        <end position="637"/>
    </location>
</feature>
<feature type="compositionally biased region" description="Basic residues" evidence="7">
    <location>
        <begin position="439"/>
        <end position="450"/>
    </location>
</feature>
<keyword evidence="8" id="KW-0472">Membrane</keyword>
<feature type="domain" description="PLEKHM2 PH" evidence="10">
    <location>
        <begin position="1063"/>
        <end position="1195"/>
    </location>
</feature>
<keyword evidence="5" id="KW-0433">Leucine-rich repeat</keyword>
<dbReference type="SUPFAM" id="SSF52075">
    <property type="entry name" value="Outer arm dynein light chain 1"/>
    <property type="match status" value="1"/>
</dbReference>
<evidence type="ECO:0000259" key="10">
    <source>
        <dbReference type="Pfam" id="PF23142"/>
    </source>
</evidence>
<feature type="region of interest" description="Disordered" evidence="7">
    <location>
        <begin position="420"/>
        <end position="450"/>
    </location>
</feature>
<evidence type="ECO:0000256" key="3">
    <source>
        <dbReference type="ARBA" id="ARBA00020683"/>
    </source>
</evidence>
<feature type="domain" description="Serine/threonine-protein kinase 11-interacting protein PH" evidence="11">
    <location>
        <begin position="651"/>
        <end position="736"/>
    </location>
</feature>
<evidence type="ECO:0000256" key="4">
    <source>
        <dbReference type="ARBA" id="ARBA00022490"/>
    </source>
</evidence>
<dbReference type="EMBL" id="KK114316">
    <property type="protein sequence ID" value="KFM62149.1"/>
    <property type="molecule type" value="Genomic_DNA"/>
</dbReference>
<dbReference type="Pfam" id="PF25357">
    <property type="entry name" value="PH_S11IP"/>
    <property type="match status" value="1"/>
</dbReference>
<dbReference type="InterPro" id="IPR032675">
    <property type="entry name" value="LRR_dom_sf"/>
</dbReference>
<dbReference type="InterPro" id="IPR057288">
    <property type="entry name" value="PH_PLEKHM2"/>
</dbReference>
<dbReference type="InterPro" id="IPR003591">
    <property type="entry name" value="Leu-rich_rpt_typical-subtyp"/>
</dbReference>
<keyword evidence="8" id="KW-0812">Transmembrane</keyword>
<keyword evidence="12" id="KW-0418">Kinase</keyword>
<comment type="subcellular location">
    <subcellularLocation>
        <location evidence="1">Cytoplasm</location>
    </subcellularLocation>
</comment>
<reference evidence="12 13" key="1">
    <citation type="submission" date="2013-11" db="EMBL/GenBank/DDBJ databases">
        <title>Genome sequencing of Stegodyphus mimosarum.</title>
        <authorList>
            <person name="Bechsgaard J."/>
        </authorList>
    </citation>
    <scope>NUCLEOTIDE SEQUENCE [LARGE SCALE GENOMIC DNA]</scope>
</reference>
<dbReference type="PANTHER" id="PTHR15454">
    <property type="entry name" value="NISCHARIN RELATED"/>
    <property type="match status" value="1"/>
</dbReference>
<comment type="similarity">
    <text evidence="2">Belongs to the STK11IP family.</text>
</comment>
<keyword evidence="12" id="KW-0808">Transferase</keyword>
<dbReference type="GO" id="GO:0005737">
    <property type="term" value="C:cytoplasm"/>
    <property type="evidence" value="ECO:0007669"/>
    <property type="project" value="UniProtKB-SubCell"/>
</dbReference>
<dbReference type="InterPro" id="IPR001611">
    <property type="entry name" value="Leu-rich_rpt"/>
</dbReference>